<dbReference type="SUPFAM" id="SSF53098">
    <property type="entry name" value="Ribonuclease H-like"/>
    <property type="match status" value="1"/>
</dbReference>
<feature type="domain" description="Helicase ATP-binding" evidence="8">
    <location>
        <begin position="250"/>
        <end position="523"/>
    </location>
</feature>
<dbReference type="InterPro" id="IPR014013">
    <property type="entry name" value="Helic_SF1/SF2_ATP-bd_DinG/Rad3"/>
</dbReference>
<evidence type="ECO:0000313" key="9">
    <source>
        <dbReference type="EMBL" id="GAA0444422.1"/>
    </source>
</evidence>
<organism evidence="9 10">
    <name type="scientific">Lentibacillus halophilus</name>
    <dbReference type="NCBI Taxonomy" id="295065"/>
    <lineage>
        <taxon>Bacteria</taxon>
        <taxon>Bacillati</taxon>
        <taxon>Bacillota</taxon>
        <taxon>Bacilli</taxon>
        <taxon>Bacillales</taxon>
        <taxon>Bacillaceae</taxon>
        <taxon>Lentibacillus</taxon>
    </lineage>
</organism>
<dbReference type="Gene3D" id="3.30.420.10">
    <property type="entry name" value="Ribonuclease H-like superfamily/Ribonuclease H"/>
    <property type="match status" value="1"/>
</dbReference>
<protein>
    <recommendedName>
        <fullName evidence="6 7">3'-5' exonuclease DinG</fullName>
        <ecNumber evidence="6 7">3.1.-.-</ecNumber>
    </recommendedName>
</protein>
<feature type="short sequence motif" description="DEAH box" evidence="6">
    <location>
        <begin position="465"/>
        <end position="468"/>
    </location>
</feature>
<dbReference type="InterPro" id="IPR006310">
    <property type="entry name" value="DinG"/>
</dbReference>
<evidence type="ECO:0000259" key="8">
    <source>
        <dbReference type="PROSITE" id="PS51193"/>
    </source>
</evidence>
<dbReference type="InterPro" id="IPR036397">
    <property type="entry name" value="RNaseH_sf"/>
</dbReference>
<name>A0ABN0ZDQ1_9BACI</name>
<dbReference type="NCBIfam" id="TIGR00573">
    <property type="entry name" value="dnaq"/>
    <property type="match status" value="1"/>
</dbReference>
<evidence type="ECO:0000256" key="3">
    <source>
        <dbReference type="ARBA" id="ARBA00022801"/>
    </source>
</evidence>
<dbReference type="InterPro" id="IPR011545">
    <property type="entry name" value="DEAD/DEAH_box_helicase_dom"/>
</dbReference>
<dbReference type="PANTHER" id="PTHR11472">
    <property type="entry name" value="DNA REPAIR DEAD HELICASE RAD3/XP-D SUBFAMILY MEMBER"/>
    <property type="match status" value="1"/>
</dbReference>
<keyword evidence="9" id="KW-0347">Helicase</keyword>
<dbReference type="PROSITE" id="PS51193">
    <property type="entry name" value="HELICASE_ATP_BIND_2"/>
    <property type="match status" value="1"/>
</dbReference>
<dbReference type="PANTHER" id="PTHR11472:SF34">
    <property type="entry name" value="REGULATOR OF TELOMERE ELONGATION HELICASE 1"/>
    <property type="match status" value="1"/>
</dbReference>
<dbReference type="RefSeq" id="WP_343753128.1">
    <property type="nucleotide sequence ID" value="NZ_BAAADM010000054.1"/>
</dbReference>
<keyword evidence="5 6" id="KW-0067">ATP-binding</keyword>
<dbReference type="Proteomes" id="UP001501459">
    <property type="component" value="Unassembled WGS sequence"/>
</dbReference>
<sequence>MDNRYVVMDLETTGHSPANGDKIIEVGIVVIEGDVISDEFSTFLNPDMSIPPFITNLTGITDRDVEHAPFFQNKASDITALLSSSWLVAHNVTFDSGFLNEELANHGFSCLQNPIIDTVELSRILYPEAPSYKLAQLAAYLDIGHDDPHRALMDAYVTAELFLALKNKLQSLPYETIAHLFELEKGLHSDLYQLLDWQKQKRMFSIHEDKAIEINRGLAIKKQTNVKQEAMHPDMSFGFFLDGIYETGGSMQQHMPHYEKRSGQRDMSETVYDAFQSHHHALIEAQTGTGKTLAYMLPAIYEAISQRKRLVISTYTTQLQSQLLDDEIPLIRHLVPFPFRIALLKGKQHYISLEKFAQSLVMDQGDNYDIILTKAMILIWLTETDTGDIDEIQLPSNGYLFFKKVSSAMEETTHRSSQEFTRSYYQRAHQKAQQADILITNHAFLCTDIVNKYQLLPAYNKAIIDEAHHLEETAAKHYGAALDYVSVQNILNQVGETSDHSWLGQLLKGRPELWDMFAAEYWDDMFIKAKHETDDVFRMLFQYVLDRRQKDKSLSDIGRVQYRFESENERSDKWTAITEMATRLTYYLRDLIHALSPLTQLKTFDSGEDDELNKHMDDIQMVIDKMEHLFLTAETGQEVKWIEIEAYGAKNAVYLYSEPVSMAPLLNNDFFQKKESIILTSATLTMKDSFNFMQQRLGLSTENVLTANIKSPFSYPSQVQLMIPNDFPDIKHGNPDDFVEAVSEAVISMAHITGGRMLVLFTSYDMLKKSYYLLKELLDVHEYMLIAQGISSGSRSRLKKNFQTFEKSILLGTSSFWEGVDIPGDDLSCVMIARLPFQPPNHPVYEAKSNHLKQEGRNPFVELALPDAVIRFKQGFGRLIRSAEDRGIVFVCDARIKKARYGHYFTASIPDVPVTYDSTQTIMEKADEWFRNHD</sequence>
<keyword evidence="1 6" id="KW-0540">Nuclease</keyword>
<dbReference type="NCBIfam" id="TIGR01407">
    <property type="entry name" value="dinG_rel"/>
    <property type="match status" value="1"/>
</dbReference>
<proteinExistence type="inferred from homology"/>
<dbReference type="Gene3D" id="3.40.50.300">
    <property type="entry name" value="P-loop containing nucleotide triphosphate hydrolases"/>
    <property type="match status" value="2"/>
</dbReference>
<keyword evidence="10" id="KW-1185">Reference proteome</keyword>
<feature type="binding site" evidence="6">
    <location>
        <begin position="285"/>
        <end position="292"/>
    </location>
    <ligand>
        <name>ATP</name>
        <dbReference type="ChEBI" id="CHEBI:30616"/>
    </ligand>
</feature>
<dbReference type="Pfam" id="PF13307">
    <property type="entry name" value="Helicase_C_2"/>
    <property type="match status" value="1"/>
</dbReference>
<dbReference type="InterPro" id="IPR027417">
    <property type="entry name" value="P-loop_NTPase"/>
</dbReference>
<dbReference type="InterPro" id="IPR013520">
    <property type="entry name" value="Ribonucl_H"/>
</dbReference>
<evidence type="ECO:0000256" key="2">
    <source>
        <dbReference type="ARBA" id="ARBA00022741"/>
    </source>
</evidence>
<comment type="caution">
    <text evidence="9">The sequence shown here is derived from an EMBL/GenBank/DDBJ whole genome shotgun (WGS) entry which is preliminary data.</text>
</comment>
<dbReference type="HAMAP" id="MF_02206">
    <property type="entry name" value="DinG_exonucl"/>
    <property type="match status" value="1"/>
</dbReference>
<dbReference type="EMBL" id="BAAADM010000054">
    <property type="protein sequence ID" value="GAA0444422.1"/>
    <property type="molecule type" value="Genomic_DNA"/>
</dbReference>
<evidence type="ECO:0000256" key="6">
    <source>
        <dbReference type="HAMAP-Rule" id="MF_02206"/>
    </source>
</evidence>
<reference evidence="9 10" key="1">
    <citation type="journal article" date="2019" name="Int. J. Syst. Evol. Microbiol.">
        <title>The Global Catalogue of Microorganisms (GCM) 10K type strain sequencing project: providing services to taxonomists for standard genome sequencing and annotation.</title>
        <authorList>
            <consortium name="The Broad Institute Genomics Platform"/>
            <consortium name="The Broad Institute Genome Sequencing Center for Infectious Disease"/>
            <person name="Wu L."/>
            <person name="Ma J."/>
        </authorList>
    </citation>
    <scope>NUCLEOTIDE SEQUENCE [LARGE SCALE GENOMIC DNA]</scope>
    <source>
        <strain evidence="9 10">JCM 12149</strain>
    </source>
</reference>
<dbReference type="Pfam" id="PF00270">
    <property type="entry name" value="DEAD"/>
    <property type="match status" value="1"/>
</dbReference>
<comment type="similarity">
    <text evidence="6 7">Belongs to the helicase family. DinG subfamily. Type 2 sub-subfamily.</text>
</comment>
<dbReference type="Pfam" id="PF00929">
    <property type="entry name" value="RNase_T"/>
    <property type="match status" value="1"/>
</dbReference>
<evidence type="ECO:0000256" key="4">
    <source>
        <dbReference type="ARBA" id="ARBA00022839"/>
    </source>
</evidence>
<evidence type="ECO:0000256" key="5">
    <source>
        <dbReference type="ARBA" id="ARBA00022840"/>
    </source>
</evidence>
<evidence type="ECO:0000256" key="7">
    <source>
        <dbReference type="RuleBase" id="RU364106"/>
    </source>
</evidence>
<comment type="function">
    <text evidence="6 7">3'-5' exonuclease.</text>
</comment>
<dbReference type="InterPro" id="IPR006054">
    <property type="entry name" value="DnaQ"/>
</dbReference>
<dbReference type="InterPro" id="IPR045028">
    <property type="entry name" value="DinG/Rad3-like"/>
</dbReference>
<accession>A0ABN0ZDQ1</accession>
<dbReference type="GO" id="GO:0004386">
    <property type="term" value="F:helicase activity"/>
    <property type="evidence" value="ECO:0007669"/>
    <property type="project" value="UniProtKB-KW"/>
</dbReference>
<dbReference type="SUPFAM" id="SSF52540">
    <property type="entry name" value="P-loop containing nucleoside triphosphate hydrolases"/>
    <property type="match status" value="1"/>
</dbReference>
<dbReference type="NCBIfam" id="NF005981">
    <property type="entry name" value="PRK08074.1"/>
    <property type="match status" value="1"/>
</dbReference>
<dbReference type="SMART" id="SM00491">
    <property type="entry name" value="HELICc2"/>
    <property type="match status" value="1"/>
</dbReference>
<evidence type="ECO:0000313" key="10">
    <source>
        <dbReference type="Proteomes" id="UP001501459"/>
    </source>
</evidence>
<dbReference type="SMART" id="SM00479">
    <property type="entry name" value="EXOIII"/>
    <property type="match status" value="1"/>
</dbReference>
<evidence type="ECO:0000256" key="1">
    <source>
        <dbReference type="ARBA" id="ARBA00022722"/>
    </source>
</evidence>
<dbReference type="CDD" id="cd06127">
    <property type="entry name" value="DEDDh"/>
    <property type="match status" value="1"/>
</dbReference>
<dbReference type="InterPro" id="IPR012337">
    <property type="entry name" value="RNaseH-like_sf"/>
</dbReference>
<keyword evidence="2 6" id="KW-0547">Nucleotide-binding</keyword>
<dbReference type="InterPro" id="IPR006555">
    <property type="entry name" value="ATP-dep_Helicase_C"/>
</dbReference>
<gene>
    <name evidence="6 7 9" type="primary">dinG</name>
    <name evidence="9" type="ORF">GCM10008983_22260</name>
</gene>
<keyword evidence="3 6" id="KW-0378">Hydrolase</keyword>
<dbReference type="EC" id="3.1.-.-" evidence="6 7"/>
<keyword evidence="4 6" id="KW-0269">Exonuclease</keyword>